<keyword evidence="3" id="KW-1185">Reference proteome</keyword>
<protein>
    <submittedName>
        <fullName evidence="2">Uncharacterized protein</fullName>
    </submittedName>
</protein>
<name>G4N6G9_PYRO7</name>
<gene>
    <name evidence="2" type="ORF">MGG_17050</name>
</gene>
<feature type="compositionally biased region" description="Low complexity" evidence="1">
    <location>
        <begin position="89"/>
        <end position="102"/>
    </location>
</feature>
<dbReference type="InParanoid" id="G4N6G9"/>
<dbReference type="KEGG" id="mgr:MGG_17050"/>
<dbReference type="RefSeq" id="XP_003716158.1">
    <property type="nucleotide sequence ID" value="XM_003716110.1"/>
</dbReference>
<evidence type="ECO:0000256" key="1">
    <source>
        <dbReference type="SAM" id="MobiDB-lite"/>
    </source>
</evidence>
<dbReference type="AlphaFoldDB" id="G4N6G9"/>
<accession>G4N6G9</accession>
<reference evidence="2 3" key="1">
    <citation type="journal article" date="2005" name="Nature">
        <title>The genome sequence of the rice blast fungus Magnaporthe grisea.</title>
        <authorList>
            <person name="Dean R.A."/>
            <person name="Talbot N.J."/>
            <person name="Ebbole D.J."/>
            <person name="Farman M.L."/>
            <person name="Mitchell T.K."/>
            <person name="Orbach M.J."/>
            <person name="Thon M."/>
            <person name="Kulkarni R."/>
            <person name="Xu J.R."/>
            <person name="Pan H."/>
            <person name="Read N.D."/>
            <person name="Lee Y.H."/>
            <person name="Carbone I."/>
            <person name="Brown D."/>
            <person name="Oh Y.Y."/>
            <person name="Donofrio N."/>
            <person name="Jeong J.S."/>
            <person name="Soanes D.M."/>
            <person name="Djonovic S."/>
            <person name="Kolomiets E."/>
            <person name="Rehmeyer C."/>
            <person name="Li W."/>
            <person name="Harding M."/>
            <person name="Kim S."/>
            <person name="Lebrun M.H."/>
            <person name="Bohnert H."/>
            <person name="Coughlan S."/>
            <person name="Butler J."/>
            <person name="Calvo S."/>
            <person name="Ma L.J."/>
            <person name="Nicol R."/>
            <person name="Purcell S."/>
            <person name="Nusbaum C."/>
            <person name="Galagan J.E."/>
            <person name="Birren B.W."/>
        </authorList>
    </citation>
    <scope>NUCLEOTIDE SEQUENCE [LARGE SCALE GENOMIC DNA]</scope>
    <source>
        <strain evidence="3">70-15 / ATCC MYA-4617 / FGSC 8958</strain>
    </source>
</reference>
<proteinExistence type="predicted"/>
<dbReference type="GeneID" id="12984355"/>
<dbReference type="VEuPathDB" id="FungiDB:MGG_17050"/>
<feature type="region of interest" description="Disordered" evidence="1">
    <location>
        <begin position="82"/>
        <end position="102"/>
    </location>
</feature>
<sequence length="102" mass="11466">MNLVHLVTTYLDLPNQPVWYQSRRRLAQAYPHTRCGTVFVYFPSLGQKEGTTGEGYNAPSFQGTQYHQQQTDQYLRTRPTNSALKKKSSNLGSSGQLLDLGG</sequence>
<organism evidence="2 3">
    <name type="scientific">Pyricularia oryzae (strain 70-15 / ATCC MYA-4617 / FGSC 8958)</name>
    <name type="common">Rice blast fungus</name>
    <name type="synonym">Magnaporthe oryzae</name>
    <dbReference type="NCBI Taxonomy" id="242507"/>
    <lineage>
        <taxon>Eukaryota</taxon>
        <taxon>Fungi</taxon>
        <taxon>Dikarya</taxon>
        <taxon>Ascomycota</taxon>
        <taxon>Pezizomycotina</taxon>
        <taxon>Sordariomycetes</taxon>
        <taxon>Sordariomycetidae</taxon>
        <taxon>Magnaporthales</taxon>
        <taxon>Pyriculariaceae</taxon>
        <taxon>Pyricularia</taxon>
    </lineage>
</organism>
<dbReference type="HOGENOM" id="CLU_2278027_0_0_1"/>
<dbReference type="Proteomes" id="UP000009058">
    <property type="component" value="Chromosome 4"/>
</dbReference>
<evidence type="ECO:0000313" key="2">
    <source>
        <dbReference type="EMBL" id="EHA49839.1"/>
    </source>
</evidence>
<evidence type="ECO:0000313" key="3">
    <source>
        <dbReference type="Proteomes" id="UP000009058"/>
    </source>
</evidence>
<reference key="2">
    <citation type="submission" date="2011-05" db="EMBL/GenBank/DDBJ databases">
        <title>The Genome Sequence of Magnaporthe oryzae 70-15.</title>
        <authorList>
            <consortium name="The Broad Institute Genome Sequencing Platform"/>
            <person name="Ma L.-J."/>
            <person name="Dead R."/>
            <person name="Young S.K."/>
            <person name="Zeng Q."/>
            <person name="Gargeya S."/>
            <person name="Fitzgerald M."/>
            <person name="Haas B."/>
            <person name="Abouelleil A."/>
            <person name="Alvarado L."/>
            <person name="Arachchi H.M."/>
            <person name="Berlin A."/>
            <person name="Brown A."/>
            <person name="Chapman S.B."/>
            <person name="Chen Z."/>
            <person name="Dunbar C."/>
            <person name="Freedman E."/>
            <person name="Gearin G."/>
            <person name="Gellesch M."/>
            <person name="Goldberg J."/>
            <person name="Griggs A."/>
            <person name="Gujja S."/>
            <person name="Heiman D."/>
            <person name="Howarth C."/>
            <person name="Larson L."/>
            <person name="Lui A."/>
            <person name="MacDonald P.J.P."/>
            <person name="Mehta T."/>
            <person name="Montmayeur A."/>
            <person name="Murphy C."/>
            <person name="Neiman D."/>
            <person name="Pearson M."/>
            <person name="Priest M."/>
            <person name="Roberts A."/>
            <person name="Saif S."/>
            <person name="Shea T."/>
            <person name="Shenoy N."/>
            <person name="Sisk P."/>
            <person name="Stolte C."/>
            <person name="Sykes S."/>
            <person name="Yandava C."/>
            <person name="Wortman J."/>
            <person name="Nusbaum C."/>
            <person name="Birren B."/>
        </authorList>
    </citation>
    <scope>NUCLEOTIDE SEQUENCE</scope>
    <source>
        <strain>70-15</strain>
    </source>
</reference>
<dbReference type="EMBL" id="CM001234">
    <property type="protein sequence ID" value="EHA49839.1"/>
    <property type="molecule type" value="Genomic_DNA"/>
</dbReference>